<dbReference type="Gene3D" id="3.30.70.20">
    <property type="match status" value="2"/>
</dbReference>
<evidence type="ECO:0000256" key="6">
    <source>
        <dbReference type="ARBA" id="ARBA00023014"/>
    </source>
</evidence>
<sequence>MDMPKLETFDEWRPEEIPQGYVCKAGTAREYITGGWRSKRPIWDADACTSCMMCWVVCPDASIIAKDGKMVGIDYDHCKGCGVCIHECKFDALSLIKESEALAKGDE</sequence>
<keyword evidence="3" id="KW-0479">Metal-binding</keyword>
<dbReference type="GO" id="GO:0051539">
    <property type="term" value="F:4 iron, 4 sulfur cluster binding"/>
    <property type="evidence" value="ECO:0007669"/>
    <property type="project" value="UniProtKB-KW"/>
</dbReference>
<keyword evidence="2" id="KW-0004">4Fe-4S</keyword>
<dbReference type="NCBIfam" id="TIGR02179">
    <property type="entry name" value="PorD_KorD"/>
    <property type="match status" value="1"/>
</dbReference>
<dbReference type="GO" id="GO:0016625">
    <property type="term" value="F:oxidoreductase activity, acting on the aldehyde or oxo group of donors, iron-sulfur protein as acceptor"/>
    <property type="evidence" value="ECO:0007669"/>
    <property type="project" value="InterPro"/>
</dbReference>
<dbReference type="PROSITE" id="PS51379">
    <property type="entry name" value="4FE4S_FER_2"/>
    <property type="match status" value="2"/>
</dbReference>
<dbReference type="PANTHER" id="PTHR43724:SF1">
    <property type="entry name" value="PYRUVATE SYNTHASE SUBUNIT PORD"/>
    <property type="match status" value="1"/>
</dbReference>
<comment type="cofactor">
    <cofactor evidence="1">
        <name>[4Fe-4S] cluster</name>
        <dbReference type="ChEBI" id="CHEBI:49883"/>
    </cofactor>
</comment>
<feature type="domain" description="4Fe-4S ferredoxin-type" evidence="7">
    <location>
        <begin position="39"/>
        <end position="68"/>
    </location>
</feature>
<keyword evidence="9" id="KW-1185">Reference proteome</keyword>
<dbReference type="Pfam" id="PF13237">
    <property type="entry name" value="Fer4_10"/>
    <property type="match status" value="1"/>
</dbReference>
<evidence type="ECO:0000256" key="5">
    <source>
        <dbReference type="ARBA" id="ARBA00023004"/>
    </source>
</evidence>
<evidence type="ECO:0000256" key="1">
    <source>
        <dbReference type="ARBA" id="ARBA00001966"/>
    </source>
</evidence>
<keyword evidence="5" id="KW-0408">Iron</keyword>
<evidence type="ECO:0000313" key="9">
    <source>
        <dbReference type="Proteomes" id="UP001168575"/>
    </source>
</evidence>
<keyword evidence="6" id="KW-0411">Iron-sulfur</keyword>
<organism evidence="8 9">
    <name type="scientific">Phoenicibacter congonensis</name>
    <dbReference type="NCBI Taxonomy" id="1944646"/>
    <lineage>
        <taxon>Bacteria</taxon>
        <taxon>Bacillati</taxon>
        <taxon>Actinomycetota</taxon>
        <taxon>Coriobacteriia</taxon>
        <taxon>Eggerthellales</taxon>
        <taxon>Eggerthellaceae</taxon>
        <taxon>Phoenicibacter</taxon>
    </lineage>
</organism>
<evidence type="ECO:0000256" key="2">
    <source>
        <dbReference type="ARBA" id="ARBA00022485"/>
    </source>
</evidence>
<dbReference type="InterPro" id="IPR017896">
    <property type="entry name" value="4Fe4S_Fe-S-bd"/>
</dbReference>
<keyword evidence="4" id="KW-0677">Repeat</keyword>
<accession>A0AA43U8I7</accession>
<evidence type="ECO:0000256" key="3">
    <source>
        <dbReference type="ARBA" id="ARBA00022723"/>
    </source>
</evidence>
<protein>
    <submittedName>
        <fullName evidence="8">4Fe-4S binding protein</fullName>
    </submittedName>
</protein>
<evidence type="ECO:0000256" key="4">
    <source>
        <dbReference type="ARBA" id="ARBA00022737"/>
    </source>
</evidence>
<proteinExistence type="predicted"/>
<comment type="caution">
    <text evidence="8">The sequence shown here is derived from an EMBL/GenBank/DDBJ whole genome shotgun (WGS) entry which is preliminary data.</text>
</comment>
<evidence type="ECO:0000259" key="7">
    <source>
        <dbReference type="PROSITE" id="PS51379"/>
    </source>
</evidence>
<feature type="domain" description="4Fe-4S ferredoxin-type" evidence="7">
    <location>
        <begin position="69"/>
        <end position="98"/>
    </location>
</feature>
<dbReference type="AlphaFoldDB" id="A0AA43U8I7"/>
<dbReference type="InterPro" id="IPR011898">
    <property type="entry name" value="PorD_KorD"/>
</dbReference>
<evidence type="ECO:0000313" key="8">
    <source>
        <dbReference type="EMBL" id="MDO4841155.1"/>
    </source>
</evidence>
<dbReference type="PANTHER" id="PTHR43724">
    <property type="entry name" value="PYRUVATE SYNTHASE SUBUNIT PORD"/>
    <property type="match status" value="1"/>
</dbReference>
<dbReference type="SUPFAM" id="SSF54862">
    <property type="entry name" value="4Fe-4S ferredoxins"/>
    <property type="match status" value="1"/>
</dbReference>
<dbReference type="EMBL" id="JAUMVS010000003">
    <property type="protein sequence ID" value="MDO4841155.1"/>
    <property type="molecule type" value="Genomic_DNA"/>
</dbReference>
<reference evidence="8" key="1">
    <citation type="submission" date="2023-07" db="EMBL/GenBank/DDBJ databases">
        <title>Between Cages and Wild: Unraveling the Impact of Captivity on Animal Microbiomes and Antimicrobial Resistance.</title>
        <authorList>
            <person name="Schmartz G.P."/>
            <person name="Rehner J."/>
            <person name="Schuff M.J."/>
            <person name="Becker S.L."/>
            <person name="Kravczyk M."/>
            <person name="Gurevich A."/>
            <person name="Francke R."/>
            <person name="Mueller R."/>
            <person name="Keller V."/>
            <person name="Keller A."/>
        </authorList>
    </citation>
    <scope>NUCLEOTIDE SEQUENCE</scope>
    <source>
        <strain evidence="8">S12M_St_49</strain>
    </source>
</reference>
<dbReference type="Proteomes" id="UP001168575">
    <property type="component" value="Unassembled WGS sequence"/>
</dbReference>
<gene>
    <name evidence="8" type="ORF">Q3982_00555</name>
</gene>
<name>A0AA43U8I7_9ACTN</name>
<dbReference type="GO" id="GO:0046872">
    <property type="term" value="F:metal ion binding"/>
    <property type="evidence" value="ECO:0007669"/>
    <property type="project" value="UniProtKB-KW"/>
</dbReference>